<dbReference type="GO" id="GO:0006412">
    <property type="term" value="P:translation"/>
    <property type="evidence" value="ECO:0007669"/>
    <property type="project" value="UniProtKB-UniRule"/>
</dbReference>
<dbReference type="InterPro" id="IPR012678">
    <property type="entry name" value="Ribosomal_uL23/eL15/eS24_sf"/>
</dbReference>
<evidence type="ECO:0000256" key="3">
    <source>
        <dbReference type="ARBA" id="ARBA00022884"/>
    </source>
</evidence>
<keyword evidence="3 6" id="KW-0694">RNA-binding</keyword>
<dbReference type="GO" id="GO:0019843">
    <property type="term" value="F:rRNA binding"/>
    <property type="evidence" value="ECO:0007669"/>
    <property type="project" value="UniProtKB-UniRule"/>
</dbReference>
<accession>A0A4Y1YPW6</accession>
<dbReference type="SUPFAM" id="SSF54189">
    <property type="entry name" value="Ribosomal proteins S24e, L23 and L15e"/>
    <property type="match status" value="1"/>
</dbReference>
<evidence type="ECO:0000256" key="2">
    <source>
        <dbReference type="ARBA" id="ARBA00022730"/>
    </source>
</evidence>
<dbReference type="InterPro" id="IPR012677">
    <property type="entry name" value="Nucleotide-bd_a/b_plait_sf"/>
</dbReference>
<dbReference type="HAMAP" id="MF_01369_B">
    <property type="entry name" value="Ribosomal_uL23_B"/>
    <property type="match status" value="1"/>
</dbReference>
<evidence type="ECO:0000313" key="8">
    <source>
        <dbReference type="Proteomes" id="UP000316473"/>
    </source>
</evidence>
<dbReference type="FunFam" id="3.30.70.330:FF:000001">
    <property type="entry name" value="50S ribosomal protein L23"/>
    <property type="match status" value="1"/>
</dbReference>
<dbReference type="Proteomes" id="UP000316473">
    <property type="component" value="Chromosome"/>
</dbReference>
<proteinExistence type="inferred from homology"/>
<dbReference type="PANTHER" id="PTHR11620">
    <property type="entry name" value="60S RIBOSOMAL PROTEIN L23A"/>
    <property type="match status" value="1"/>
</dbReference>
<keyword evidence="2 6" id="KW-0699">rRNA-binding</keyword>
<keyword evidence="4 6" id="KW-0689">Ribosomal protein</keyword>
<reference evidence="7 8" key="1">
    <citation type="submission" date="2019-06" db="EMBL/GenBank/DDBJ databases">
        <title>Nitrosomonas stercoris KYUHI-S whole genome shotgun sequence.</title>
        <authorList>
            <person name="Nakagawa T."/>
            <person name="Tsuchiya Y."/>
            <person name="Takahashi R."/>
        </authorList>
    </citation>
    <scope>NUCLEOTIDE SEQUENCE [LARGE SCALE GENOMIC DNA]</scope>
    <source>
        <strain evidence="7 8">KYUHI-S</strain>
    </source>
</reference>
<gene>
    <name evidence="6" type="primary">rplW</name>
    <name evidence="7" type="ORF">Nstercoris_01315</name>
</gene>
<keyword evidence="8" id="KW-1185">Reference proteome</keyword>
<dbReference type="Pfam" id="PF00276">
    <property type="entry name" value="Ribosomal_L23"/>
    <property type="match status" value="1"/>
</dbReference>
<dbReference type="NCBIfam" id="NF004363">
    <property type="entry name" value="PRK05738.2-4"/>
    <property type="match status" value="1"/>
</dbReference>
<dbReference type="GO" id="GO:0003735">
    <property type="term" value="F:structural constituent of ribosome"/>
    <property type="evidence" value="ECO:0007669"/>
    <property type="project" value="InterPro"/>
</dbReference>
<protein>
    <recommendedName>
        <fullName evidence="6">Large ribosomal subunit protein uL23</fullName>
    </recommendedName>
</protein>
<dbReference type="InterPro" id="IPR013025">
    <property type="entry name" value="Ribosomal_uL23-like"/>
</dbReference>
<keyword evidence="5 6" id="KW-0687">Ribonucleoprotein</keyword>
<dbReference type="GO" id="GO:1990904">
    <property type="term" value="C:ribonucleoprotein complex"/>
    <property type="evidence" value="ECO:0007669"/>
    <property type="project" value="UniProtKB-KW"/>
</dbReference>
<evidence type="ECO:0000256" key="4">
    <source>
        <dbReference type="ARBA" id="ARBA00022980"/>
    </source>
</evidence>
<dbReference type="AlphaFoldDB" id="A0A4Y1YPW6"/>
<dbReference type="Gene3D" id="3.30.70.330">
    <property type="match status" value="1"/>
</dbReference>
<dbReference type="GO" id="GO:0005840">
    <property type="term" value="C:ribosome"/>
    <property type="evidence" value="ECO:0007669"/>
    <property type="project" value="UniProtKB-KW"/>
</dbReference>
<comment type="subunit">
    <text evidence="6">Part of the 50S ribosomal subunit. Contacts protein L29, and trigger factor when it is bound to the ribosome.</text>
</comment>
<comment type="similarity">
    <text evidence="1 6">Belongs to the universal ribosomal protein uL23 family.</text>
</comment>
<evidence type="ECO:0000256" key="1">
    <source>
        <dbReference type="ARBA" id="ARBA00006700"/>
    </source>
</evidence>
<dbReference type="EMBL" id="AP019755">
    <property type="protein sequence ID" value="BBL35061.1"/>
    <property type="molecule type" value="Genomic_DNA"/>
</dbReference>
<evidence type="ECO:0000256" key="5">
    <source>
        <dbReference type="ARBA" id="ARBA00023274"/>
    </source>
</evidence>
<comment type="function">
    <text evidence="6">One of the early assembly proteins it binds 23S rRNA. One of the proteins that surrounds the polypeptide exit tunnel on the outside of the ribosome. Forms the main docking site for trigger factor binding to the ribosome.</text>
</comment>
<evidence type="ECO:0000313" key="7">
    <source>
        <dbReference type="EMBL" id="BBL35061.1"/>
    </source>
</evidence>
<dbReference type="NCBIfam" id="NF004359">
    <property type="entry name" value="PRK05738.1-3"/>
    <property type="match status" value="1"/>
</dbReference>
<name>A0A4Y1YPW6_9PROT</name>
<evidence type="ECO:0000256" key="6">
    <source>
        <dbReference type="HAMAP-Rule" id="MF_01369"/>
    </source>
</evidence>
<sequence>MKIAKINDERIMEIILAPQISEKATFLAEKANQIVFYVARDASKSEIKIAVEQIWKSQDVKVKNVQTINVKGKKKRFGRYEGKKSDWKKAFVSLADGREIDFTNVRLFEDK</sequence>
<dbReference type="KEGG" id="nst:Nstercoris_01315"/>
<organism evidence="7 8">
    <name type="scientific">Nitrosomonas stercoris</name>
    <dbReference type="NCBI Taxonomy" id="1444684"/>
    <lineage>
        <taxon>Bacteria</taxon>
        <taxon>Pseudomonadati</taxon>
        <taxon>Pseudomonadota</taxon>
        <taxon>Betaproteobacteria</taxon>
        <taxon>Nitrosomonadales</taxon>
        <taxon>Nitrosomonadaceae</taxon>
        <taxon>Nitrosomonas</taxon>
    </lineage>
</organism>